<evidence type="ECO:0000256" key="1">
    <source>
        <dbReference type="SAM" id="Coils"/>
    </source>
</evidence>
<evidence type="ECO:0000313" key="4">
    <source>
        <dbReference type="Proteomes" id="UP000683925"/>
    </source>
</evidence>
<sequence>MSLEQLQCYEDDQYYDQSIKSNQQQSVQSIDSLKSKKSIGSLEKLVSQKKTKDSTLKLELDQFIGLLQKFKLSQLKNDISVVMSTEQEEYYSFQQKQPQDKNQIMLEGYQKCFLEAVRAIDQMVTNPKDHIFICENLDKMKMIYVLLELFRLCIFRVIKECKNLISLLQNQIQQKQMLIQKLQSQLKSLQIDLNQERLNYLDLQQKTNNISIQFWWQINNLKHFKINYYQLRMNQIKQCNTQIKQSVKANTSLRDVINNYEIKSEVKQQSTSPLISNSNPHNQENQSNQSNITTISFNQLRLTSKIQLKKVTLLKRKILSKVKINL</sequence>
<keyword evidence="4" id="KW-1185">Reference proteome</keyword>
<protein>
    <submittedName>
        <fullName evidence="3">Uncharacterized protein</fullName>
    </submittedName>
</protein>
<comment type="caution">
    <text evidence="3">The sequence shown here is derived from an EMBL/GenBank/DDBJ whole genome shotgun (WGS) entry which is preliminary data.</text>
</comment>
<proteinExistence type="predicted"/>
<organism evidence="3 4">
    <name type="scientific">Paramecium octaurelia</name>
    <dbReference type="NCBI Taxonomy" id="43137"/>
    <lineage>
        <taxon>Eukaryota</taxon>
        <taxon>Sar</taxon>
        <taxon>Alveolata</taxon>
        <taxon>Ciliophora</taxon>
        <taxon>Intramacronucleata</taxon>
        <taxon>Oligohymenophorea</taxon>
        <taxon>Peniculida</taxon>
        <taxon>Parameciidae</taxon>
        <taxon>Paramecium</taxon>
    </lineage>
</organism>
<dbReference type="EMBL" id="CAJJDP010000023">
    <property type="protein sequence ID" value="CAD8150073.1"/>
    <property type="molecule type" value="Genomic_DNA"/>
</dbReference>
<feature type="coiled-coil region" evidence="1">
    <location>
        <begin position="158"/>
        <end position="206"/>
    </location>
</feature>
<keyword evidence="1" id="KW-0175">Coiled coil</keyword>
<evidence type="ECO:0000256" key="2">
    <source>
        <dbReference type="SAM" id="MobiDB-lite"/>
    </source>
</evidence>
<dbReference type="Proteomes" id="UP000683925">
    <property type="component" value="Unassembled WGS sequence"/>
</dbReference>
<evidence type="ECO:0000313" key="3">
    <source>
        <dbReference type="EMBL" id="CAD8150073.1"/>
    </source>
</evidence>
<gene>
    <name evidence="3" type="ORF">POCTA_138.1.T0230149</name>
</gene>
<name>A0A8S1TDW4_PAROT</name>
<feature type="region of interest" description="Disordered" evidence="2">
    <location>
        <begin position="268"/>
        <end position="289"/>
    </location>
</feature>
<reference evidence="3" key="1">
    <citation type="submission" date="2021-01" db="EMBL/GenBank/DDBJ databases">
        <authorList>
            <consortium name="Genoscope - CEA"/>
            <person name="William W."/>
        </authorList>
    </citation>
    <scope>NUCLEOTIDE SEQUENCE</scope>
</reference>
<dbReference type="AlphaFoldDB" id="A0A8S1TDW4"/>
<accession>A0A8S1TDW4</accession>